<keyword evidence="2" id="KW-1185">Reference proteome</keyword>
<dbReference type="RefSeq" id="WP_130967971.1">
    <property type="nucleotide sequence ID" value="NZ_SIXI01000003.1"/>
</dbReference>
<dbReference type="SUPFAM" id="SSF48371">
    <property type="entry name" value="ARM repeat"/>
    <property type="match status" value="1"/>
</dbReference>
<reference evidence="1 2" key="1">
    <citation type="submission" date="2019-02" db="EMBL/GenBank/DDBJ databases">
        <title>Aquabacterium sp. strain KMB7.</title>
        <authorList>
            <person name="Chen W.-M."/>
        </authorList>
    </citation>
    <scope>NUCLEOTIDE SEQUENCE [LARGE SCALE GENOMIC DNA]</scope>
    <source>
        <strain evidence="1 2">KMB7</strain>
    </source>
</reference>
<comment type="caution">
    <text evidence="1">The sequence shown here is derived from an EMBL/GenBank/DDBJ whole genome shotgun (WGS) entry which is preliminary data.</text>
</comment>
<proteinExistence type="predicted"/>
<dbReference type="Pfam" id="PF13646">
    <property type="entry name" value="HEAT_2"/>
    <property type="match status" value="2"/>
</dbReference>
<accession>A0A4Q9H390</accession>
<gene>
    <name evidence="1" type="ORF">EYS42_09850</name>
</gene>
<name>A0A4Q9H390_9BURK</name>
<protein>
    <submittedName>
        <fullName evidence="1">HEAT repeat domain-containing protein</fullName>
    </submittedName>
</protein>
<evidence type="ECO:0000313" key="2">
    <source>
        <dbReference type="Proteomes" id="UP000292120"/>
    </source>
</evidence>
<dbReference type="EMBL" id="SIXI01000003">
    <property type="protein sequence ID" value="TBO31517.1"/>
    <property type="molecule type" value="Genomic_DNA"/>
</dbReference>
<dbReference type="OrthoDB" id="7359267at2"/>
<dbReference type="InterPro" id="IPR011989">
    <property type="entry name" value="ARM-like"/>
</dbReference>
<dbReference type="InterPro" id="IPR016024">
    <property type="entry name" value="ARM-type_fold"/>
</dbReference>
<organism evidence="1 2">
    <name type="scientific">Aquabacterium lacunae</name>
    <dbReference type="NCBI Taxonomy" id="2528630"/>
    <lineage>
        <taxon>Bacteria</taxon>
        <taxon>Pseudomonadati</taxon>
        <taxon>Pseudomonadota</taxon>
        <taxon>Betaproteobacteria</taxon>
        <taxon>Burkholderiales</taxon>
        <taxon>Aquabacterium</taxon>
    </lineage>
</organism>
<evidence type="ECO:0000313" key="1">
    <source>
        <dbReference type="EMBL" id="TBO31517.1"/>
    </source>
</evidence>
<sequence>MGLKKISENVGLRKIAARDYGRDGQGLLEQLNDPDVSTRRWAARDLVQHPDLMAPLCEALPQERDLSVREVMFTTLSQVGGQAVVQGLLPLLRSEDPNLRNGAIETLSGLPDDVGGSIDGLLRDADVDVRIFTVNLLGDLKHPRVVDWLSHSLKNDVHVNVVAAALEVAAEVGSESLRPAIQSARSRFGGDPFIGFAADLAEQRIQGS</sequence>
<dbReference type="AlphaFoldDB" id="A0A4Q9H390"/>
<dbReference type="Gene3D" id="1.25.10.10">
    <property type="entry name" value="Leucine-rich Repeat Variant"/>
    <property type="match status" value="1"/>
</dbReference>
<dbReference type="Proteomes" id="UP000292120">
    <property type="component" value="Unassembled WGS sequence"/>
</dbReference>